<dbReference type="InterPro" id="IPR029060">
    <property type="entry name" value="PIN-like_dom_sf"/>
</dbReference>
<dbReference type="Pfam" id="PF01850">
    <property type="entry name" value="PIN"/>
    <property type="match status" value="1"/>
</dbReference>
<dbReference type="STRING" id="1797729.A3A60_03000"/>
<evidence type="ECO:0000259" key="1">
    <source>
        <dbReference type="Pfam" id="PF01850"/>
    </source>
</evidence>
<dbReference type="CDD" id="cd09854">
    <property type="entry name" value="PIN_VapC-like"/>
    <property type="match status" value="1"/>
</dbReference>
<evidence type="ECO:0000313" key="3">
    <source>
        <dbReference type="Proteomes" id="UP000179227"/>
    </source>
</evidence>
<dbReference type="AlphaFoldDB" id="A0A1F5I2P6"/>
<dbReference type="Proteomes" id="UP000179227">
    <property type="component" value="Unassembled WGS sequence"/>
</dbReference>
<dbReference type="Gene3D" id="3.40.50.1010">
    <property type="entry name" value="5'-nuclease"/>
    <property type="match status" value="1"/>
</dbReference>
<protein>
    <recommendedName>
        <fullName evidence="1">PIN domain-containing protein</fullName>
    </recommendedName>
</protein>
<accession>A0A1F5I2P6</accession>
<name>A0A1F5I2P6_9BACT</name>
<dbReference type="SUPFAM" id="SSF88723">
    <property type="entry name" value="PIN domain-like"/>
    <property type="match status" value="1"/>
</dbReference>
<dbReference type="EMBL" id="MFBS01000010">
    <property type="protein sequence ID" value="OGE10529.1"/>
    <property type="molecule type" value="Genomic_DNA"/>
</dbReference>
<proteinExistence type="predicted"/>
<comment type="caution">
    <text evidence="2">The sequence shown here is derived from an EMBL/GenBank/DDBJ whole genome shotgun (WGS) entry which is preliminary data.</text>
</comment>
<reference evidence="2 3" key="1">
    <citation type="journal article" date="2016" name="Nat. Commun.">
        <title>Thousands of microbial genomes shed light on interconnected biogeochemical processes in an aquifer system.</title>
        <authorList>
            <person name="Anantharaman K."/>
            <person name="Brown C.T."/>
            <person name="Hug L.A."/>
            <person name="Sharon I."/>
            <person name="Castelle C.J."/>
            <person name="Probst A.J."/>
            <person name="Thomas B.C."/>
            <person name="Singh A."/>
            <person name="Wilkins M.J."/>
            <person name="Karaoz U."/>
            <person name="Brodie E.L."/>
            <person name="Williams K.H."/>
            <person name="Hubbard S.S."/>
            <person name="Banfield J.F."/>
        </authorList>
    </citation>
    <scope>NUCLEOTIDE SEQUENCE [LARGE SCALE GENOMIC DNA]</scope>
</reference>
<organism evidence="2 3">
    <name type="scientific">Candidatus Curtissbacteria bacterium RIFCSPLOWO2_01_FULL_42_26</name>
    <dbReference type="NCBI Taxonomy" id="1797729"/>
    <lineage>
        <taxon>Bacteria</taxon>
        <taxon>Candidatus Curtissiibacteriota</taxon>
    </lineage>
</organism>
<sequence length="149" mass="17162">MKNFYKTLAKSPKIALDSSCFIYQIEENLKYLELTKIIFEELLPQNKIEAIVSTLIIAEILTKPDRMNRRDLALDYKDLILNLPNLSIFAPEEQICDGAALFRAKYNFRTPDSIHIATAIDQNASAIIGNDRRWKQVKEIKTIILEDFA</sequence>
<feature type="domain" description="PIN" evidence="1">
    <location>
        <begin position="14"/>
        <end position="139"/>
    </location>
</feature>
<evidence type="ECO:0000313" key="2">
    <source>
        <dbReference type="EMBL" id="OGE10529.1"/>
    </source>
</evidence>
<dbReference type="InterPro" id="IPR002716">
    <property type="entry name" value="PIN_dom"/>
</dbReference>
<gene>
    <name evidence="2" type="ORF">A3A60_03000</name>
</gene>